<keyword evidence="1" id="KW-0677">Repeat</keyword>
<dbReference type="Proteomes" id="UP001391051">
    <property type="component" value="Unassembled WGS sequence"/>
</dbReference>
<dbReference type="GeneID" id="92072009"/>
<evidence type="ECO:0000256" key="1">
    <source>
        <dbReference type="ARBA" id="ARBA00022737"/>
    </source>
</evidence>
<dbReference type="PANTHER" id="PTHR10039">
    <property type="entry name" value="AMELOGENIN"/>
    <property type="match status" value="1"/>
</dbReference>
<evidence type="ECO:0000313" key="4">
    <source>
        <dbReference type="Proteomes" id="UP001391051"/>
    </source>
</evidence>
<protein>
    <recommendedName>
        <fullName evidence="2">Nephrocystin 3-like N-terminal domain-containing protein</fullName>
    </recommendedName>
</protein>
<evidence type="ECO:0000313" key="3">
    <source>
        <dbReference type="EMBL" id="KAK7961900.1"/>
    </source>
</evidence>
<gene>
    <name evidence="3" type="ORF">PG986_002725</name>
</gene>
<dbReference type="RefSeq" id="XP_066704011.1">
    <property type="nucleotide sequence ID" value="XM_066838947.1"/>
</dbReference>
<proteinExistence type="predicted"/>
<dbReference type="EMBL" id="JAQQWE010000002">
    <property type="protein sequence ID" value="KAK7961900.1"/>
    <property type="molecule type" value="Genomic_DNA"/>
</dbReference>
<sequence>MKLWRKYEFRVKTFQEGAGLTAVNIGILNEKVVPDASSKLDDPLEEAETLQGNHRDIVRFISAHEPNYVAVIGELYLSYGNICIPIRNVTNNSILSTPGMLDIIQSLAFDQMRHREDSVNLPQRGTCVWLRSHPCFQSWLRSFHSNGIPGLLWIEGKPGSGKSTLMRATMQDSCFKGCI</sequence>
<organism evidence="3 4">
    <name type="scientific">Apiospora aurea</name>
    <dbReference type="NCBI Taxonomy" id="335848"/>
    <lineage>
        <taxon>Eukaryota</taxon>
        <taxon>Fungi</taxon>
        <taxon>Dikarya</taxon>
        <taxon>Ascomycota</taxon>
        <taxon>Pezizomycotina</taxon>
        <taxon>Sordariomycetes</taxon>
        <taxon>Xylariomycetidae</taxon>
        <taxon>Amphisphaeriales</taxon>
        <taxon>Apiosporaceae</taxon>
        <taxon>Apiospora</taxon>
    </lineage>
</organism>
<keyword evidence="4" id="KW-1185">Reference proteome</keyword>
<dbReference type="InterPro" id="IPR056884">
    <property type="entry name" value="NPHP3-like_N"/>
</dbReference>
<evidence type="ECO:0000259" key="2">
    <source>
        <dbReference type="Pfam" id="PF24883"/>
    </source>
</evidence>
<dbReference type="PANTHER" id="PTHR10039:SF5">
    <property type="entry name" value="NACHT DOMAIN-CONTAINING PROTEIN"/>
    <property type="match status" value="1"/>
</dbReference>
<feature type="domain" description="Nephrocystin 3-like N-terminal" evidence="2">
    <location>
        <begin position="125"/>
        <end position="171"/>
    </location>
</feature>
<accession>A0ABR1QPU1</accession>
<feature type="non-terminal residue" evidence="3">
    <location>
        <position position="179"/>
    </location>
</feature>
<name>A0ABR1QPU1_9PEZI</name>
<dbReference type="Pfam" id="PF24883">
    <property type="entry name" value="NPHP3_N"/>
    <property type="match status" value="1"/>
</dbReference>
<reference evidence="3 4" key="1">
    <citation type="submission" date="2023-01" db="EMBL/GenBank/DDBJ databases">
        <title>Analysis of 21 Apiospora genomes using comparative genomics revels a genus with tremendous synthesis potential of carbohydrate active enzymes and secondary metabolites.</title>
        <authorList>
            <person name="Sorensen T."/>
        </authorList>
    </citation>
    <scope>NUCLEOTIDE SEQUENCE [LARGE SCALE GENOMIC DNA]</scope>
    <source>
        <strain evidence="3 4">CBS 24483</strain>
    </source>
</reference>
<comment type="caution">
    <text evidence="3">The sequence shown here is derived from an EMBL/GenBank/DDBJ whole genome shotgun (WGS) entry which is preliminary data.</text>
</comment>